<proteinExistence type="predicted"/>
<evidence type="ECO:0000313" key="2">
    <source>
        <dbReference type="Proteomes" id="UP000242418"/>
    </source>
</evidence>
<dbReference type="RefSeq" id="WP_090248665.1">
    <property type="nucleotide sequence ID" value="NZ_FMTL01000001.1"/>
</dbReference>
<reference evidence="1 2" key="1">
    <citation type="submission" date="2016-10" db="EMBL/GenBank/DDBJ databases">
        <authorList>
            <person name="Varghese N."/>
            <person name="Submissions S."/>
        </authorList>
    </citation>
    <scope>NUCLEOTIDE SEQUENCE [LARGE SCALE GENOMIC DNA]</scope>
    <source>
        <strain evidence="1 2">DSM 17833</strain>
    </source>
</reference>
<organism evidence="1 2">
    <name type="scientific">Pseudomonas peli</name>
    <dbReference type="NCBI Taxonomy" id="592361"/>
    <lineage>
        <taxon>Bacteria</taxon>
        <taxon>Pseudomonadati</taxon>
        <taxon>Pseudomonadota</taxon>
        <taxon>Gammaproteobacteria</taxon>
        <taxon>Pseudomonadales</taxon>
        <taxon>Pseudomonadaceae</taxon>
        <taxon>Pseudomonas</taxon>
    </lineage>
</organism>
<keyword evidence="2" id="KW-1185">Reference proteome</keyword>
<dbReference type="AlphaFoldDB" id="A0AB37Z3R8"/>
<accession>A0AB37Z3R8</accession>
<comment type="caution">
    <text evidence="1">The sequence shown here is derived from an EMBL/GenBank/DDBJ whole genome shotgun (WGS) entry which is preliminary data.</text>
</comment>
<evidence type="ECO:0000313" key="1">
    <source>
        <dbReference type="EMBL" id="SCW38492.1"/>
    </source>
</evidence>
<protein>
    <submittedName>
        <fullName evidence="1">Uncharacterized protein</fullName>
    </submittedName>
</protein>
<dbReference type="EMBL" id="FMTL01000001">
    <property type="protein sequence ID" value="SCW38492.1"/>
    <property type="molecule type" value="Genomic_DNA"/>
</dbReference>
<sequence>MRSKFPSKVLAKALANRFAAEALVDFELTPADLAGEPLTAEERLAVYNEIREISARLRLEAERLYSLV</sequence>
<gene>
    <name evidence="1" type="ORF">SAMN05216370_0853</name>
</gene>
<dbReference type="Proteomes" id="UP000242418">
    <property type="component" value="Unassembled WGS sequence"/>
</dbReference>
<name>A0AB37Z3R8_9PSED</name>